<protein>
    <recommendedName>
        <fullName evidence="3">Ig-like domain-containing protein</fullName>
    </recommendedName>
</protein>
<dbReference type="AlphaFoldDB" id="A0A3M6UNI0"/>
<organism evidence="1 2">
    <name type="scientific">Pocillopora damicornis</name>
    <name type="common">Cauliflower coral</name>
    <name type="synonym">Millepora damicornis</name>
    <dbReference type="NCBI Taxonomy" id="46731"/>
    <lineage>
        <taxon>Eukaryota</taxon>
        <taxon>Metazoa</taxon>
        <taxon>Cnidaria</taxon>
        <taxon>Anthozoa</taxon>
        <taxon>Hexacorallia</taxon>
        <taxon>Scleractinia</taxon>
        <taxon>Astrocoeniina</taxon>
        <taxon>Pocilloporidae</taxon>
        <taxon>Pocillopora</taxon>
    </lineage>
</organism>
<keyword evidence="2" id="KW-1185">Reference proteome</keyword>
<evidence type="ECO:0000313" key="2">
    <source>
        <dbReference type="Proteomes" id="UP000275408"/>
    </source>
</evidence>
<evidence type="ECO:0008006" key="3">
    <source>
        <dbReference type="Google" id="ProtNLM"/>
    </source>
</evidence>
<evidence type="ECO:0000313" key="1">
    <source>
        <dbReference type="EMBL" id="RMX55253.1"/>
    </source>
</evidence>
<reference evidence="1 2" key="1">
    <citation type="journal article" date="2018" name="Sci. Rep.">
        <title>Comparative analysis of the Pocillopora damicornis genome highlights role of immune system in coral evolution.</title>
        <authorList>
            <person name="Cunning R."/>
            <person name="Bay R.A."/>
            <person name="Gillette P."/>
            <person name="Baker A.C."/>
            <person name="Traylor-Knowles N."/>
        </authorList>
    </citation>
    <scope>NUCLEOTIDE SEQUENCE [LARGE SCALE GENOMIC DNA]</scope>
    <source>
        <strain evidence="1">RSMAS</strain>
        <tissue evidence="1">Whole animal</tissue>
    </source>
</reference>
<dbReference type="EMBL" id="RCHS01001097">
    <property type="protein sequence ID" value="RMX55253.1"/>
    <property type="molecule type" value="Genomic_DNA"/>
</dbReference>
<proteinExistence type="predicted"/>
<dbReference type="OrthoDB" id="5989927at2759"/>
<accession>A0A3M6UNI0</accession>
<sequence>MSLAFPQHCGSVTWYEPLPVKTVSSAGDDPTPAKVKLFEGYPASLSWNFSLTSVTLFAVNVKFNAESLALSGPGGSGAKVAPAFEDKFNFTWISQRLTLVIFSVTAAYDESNGEFSCELLTMEGAWIRKIQVKIVGKR</sequence>
<dbReference type="Proteomes" id="UP000275408">
    <property type="component" value="Unassembled WGS sequence"/>
</dbReference>
<name>A0A3M6UNI0_POCDA</name>
<gene>
    <name evidence="1" type="ORF">pdam_00021353</name>
</gene>
<comment type="caution">
    <text evidence="1">The sequence shown here is derived from an EMBL/GenBank/DDBJ whole genome shotgun (WGS) entry which is preliminary data.</text>
</comment>